<dbReference type="Gene3D" id="1.25.10.10">
    <property type="entry name" value="Leucine-rich Repeat Variant"/>
    <property type="match status" value="2"/>
</dbReference>
<dbReference type="GO" id="GO:0005794">
    <property type="term" value="C:Golgi apparatus"/>
    <property type="evidence" value="ECO:0007669"/>
    <property type="project" value="TreeGrafter"/>
</dbReference>
<evidence type="ECO:0000256" key="1">
    <source>
        <dbReference type="SAM" id="Coils"/>
    </source>
</evidence>
<dbReference type="PANTHER" id="PTHR21663">
    <property type="entry name" value="HYPOTHETICAL HEAT DOMAIN-CONTAINING"/>
    <property type="match status" value="1"/>
</dbReference>
<dbReference type="GO" id="GO:0042147">
    <property type="term" value="P:retrograde transport, endosome to Golgi"/>
    <property type="evidence" value="ECO:0007669"/>
    <property type="project" value="TreeGrafter"/>
</dbReference>
<dbReference type="GO" id="GO:0006897">
    <property type="term" value="P:endocytosis"/>
    <property type="evidence" value="ECO:0007669"/>
    <property type="project" value="TreeGrafter"/>
</dbReference>
<name>A0A1Y3B089_EURMA</name>
<feature type="non-terminal residue" evidence="2">
    <location>
        <position position="1039"/>
    </location>
</feature>
<protein>
    <recommendedName>
        <fullName evidence="4">HEAT repeat-containing protein 5B</fullName>
    </recommendedName>
</protein>
<dbReference type="Pfam" id="PF25801">
    <property type="entry name" value="HEAT_GCN1_C_2"/>
    <property type="match status" value="1"/>
</dbReference>
<dbReference type="Proteomes" id="UP000194236">
    <property type="component" value="Unassembled WGS sequence"/>
</dbReference>
<gene>
    <name evidence="2" type="ORF">BLA29_000491</name>
</gene>
<reference evidence="2 3" key="1">
    <citation type="submission" date="2017-03" db="EMBL/GenBank/DDBJ databases">
        <title>Genome Survey of Euroglyphus maynei.</title>
        <authorList>
            <person name="Arlian L.G."/>
            <person name="Morgan M.S."/>
            <person name="Rider S.D."/>
        </authorList>
    </citation>
    <scope>NUCLEOTIDE SEQUENCE [LARGE SCALE GENOMIC DNA]</scope>
    <source>
        <strain evidence="2">Arlian Lab</strain>
        <tissue evidence="2">Whole body</tissue>
    </source>
</reference>
<comment type="caution">
    <text evidence="2">The sequence shown here is derived from an EMBL/GenBank/DDBJ whole genome shotgun (WGS) entry which is preliminary data.</text>
</comment>
<keyword evidence="1" id="KW-0175">Coiled coil</keyword>
<evidence type="ECO:0000313" key="2">
    <source>
        <dbReference type="EMBL" id="OTF74209.1"/>
    </source>
</evidence>
<organism evidence="2 3">
    <name type="scientific">Euroglyphus maynei</name>
    <name type="common">Mayne's house dust mite</name>
    <dbReference type="NCBI Taxonomy" id="6958"/>
    <lineage>
        <taxon>Eukaryota</taxon>
        <taxon>Metazoa</taxon>
        <taxon>Ecdysozoa</taxon>
        <taxon>Arthropoda</taxon>
        <taxon>Chelicerata</taxon>
        <taxon>Arachnida</taxon>
        <taxon>Acari</taxon>
        <taxon>Acariformes</taxon>
        <taxon>Sarcoptiformes</taxon>
        <taxon>Astigmata</taxon>
        <taxon>Psoroptidia</taxon>
        <taxon>Analgoidea</taxon>
        <taxon>Pyroglyphidae</taxon>
        <taxon>Pyroglyphinae</taxon>
        <taxon>Euroglyphus</taxon>
    </lineage>
</organism>
<evidence type="ECO:0008006" key="4">
    <source>
        <dbReference type="Google" id="ProtNLM"/>
    </source>
</evidence>
<dbReference type="InterPro" id="IPR040108">
    <property type="entry name" value="Laa1/Sip1/HEATR5"/>
</dbReference>
<dbReference type="EMBL" id="MUJZ01048181">
    <property type="protein sequence ID" value="OTF74209.1"/>
    <property type="molecule type" value="Genomic_DNA"/>
</dbReference>
<dbReference type="OrthoDB" id="192608at2759"/>
<dbReference type="GO" id="GO:0016020">
    <property type="term" value="C:membrane"/>
    <property type="evidence" value="ECO:0007669"/>
    <property type="project" value="TreeGrafter"/>
</dbReference>
<proteinExistence type="predicted"/>
<dbReference type="AlphaFoldDB" id="A0A1Y3B089"/>
<accession>A0A1Y3B089</accession>
<dbReference type="SUPFAM" id="SSF48371">
    <property type="entry name" value="ARM repeat"/>
    <property type="match status" value="2"/>
</dbReference>
<evidence type="ECO:0000313" key="3">
    <source>
        <dbReference type="Proteomes" id="UP000194236"/>
    </source>
</evidence>
<feature type="coiled-coil region" evidence="1">
    <location>
        <begin position="422"/>
        <end position="449"/>
    </location>
</feature>
<dbReference type="PANTHER" id="PTHR21663:SF0">
    <property type="entry name" value="HEAT REPEAT-CONTAINING PROTEIN 5B"/>
    <property type="match status" value="1"/>
</dbReference>
<dbReference type="InterPro" id="IPR011989">
    <property type="entry name" value="ARM-like"/>
</dbReference>
<sequence>MAAQSDYLLNETELNKLNGEKKIIHVYDWLQHLSKLLQKAEKVCSIIMINLFAIHSFHLQDDIKDIQKTLVDQLMKQLYSQNGNPSRRLIAKCLALIFNVGDTFLLFDTVNKFIDTLKNKDDSTSISNAKLSSIVCIGIMYENLGRLMGRTYEETVQLLLKLVKNADSQTRFEIYSTLGMIISGLGSAGNSIHRDVYKSLKHGMLDRSMSVRANAARCLQKLIQVAPFLYTTEIENVFSLCFRTLDGSNYEVRLAVAQTLGTVAAITQTPSIRQNLQSLQVSANSTKVKIFTLEEVLNLFASGFLRGGIGFLKAGEMIKGSSTANRDIRIGVIHSYVDFCSRMGNEWIERNSSILLNHFFEILGNSKAVSTHLDAIHSRRCITFILRMIINTYIMEKGQFMAIKELVKIISQYSRAGHATTNQTKSQDLANAEADKNSLIRNAIDLQTAHHILVVCLLEIGTLVNQLGASCLAILHDTQLSLIDNVCFVINHQAHIVRLSAAWCLRCICLAVNSQLTPLMERSLERLETLRASPESINGHSYVLSALFGTVRFTPLGIPQNKTKLVFNIAEDLLRTASQNSRLSMPRTQAGWQLMGAVLSLGSGQIKNLLPRLLLLWKNSFPRNTKELDSEKARGDAFTWQITLENRAGALAAMSSFLTYCSKLVTDEIRTRLFTPIESAITMLVSLNSHFKTLGPAIKGSYTMVRLRLYQVLLSLPPQLYENCFANLLRLLVSDLTLTENVVNTSSSLIRDLMQTNADIILGSWIQDTEHSLVEDQIQNHLSSGVGSIEYDPTILYKSANDPLLVPSSPPLAVAVINKSAQVFALIFPYVAQKHRVQMLNHFQECLKHAKSSRQEAIQINILTAMLGALRTLVENKINLGIDEVRKLVVAQLFNVLNHPNILIRYAAAECLGRCVQTINDGKFLSNITQQCFEKLRTARDALTRTGYSLAIGCIHHYVVGMGSVPQLKNNISLLLALAEDHSSPSVQLWALHALTLIVESGGPMFRPYVEPTLSQCLKILMAISPSLIDIHQSIAKCL</sequence>
<dbReference type="GO" id="GO:0008104">
    <property type="term" value="P:intracellular protein localization"/>
    <property type="evidence" value="ECO:0007669"/>
    <property type="project" value="TreeGrafter"/>
</dbReference>
<keyword evidence="3" id="KW-1185">Reference proteome</keyword>
<dbReference type="GO" id="GO:0030139">
    <property type="term" value="C:endocytic vesicle"/>
    <property type="evidence" value="ECO:0007669"/>
    <property type="project" value="TreeGrafter"/>
</dbReference>
<dbReference type="InterPro" id="IPR016024">
    <property type="entry name" value="ARM-type_fold"/>
</dbReference>
<dbReference type="GO" id="GO:0005829">
    <property type="term" value="C:cytosol"/>
    <property type="evidence" value="ECO:0007669"/>
    <property type="project" value="GOC"/>
</dbReference>